<name>A0A9N8HFA6_9STRA</name>
<accession>A0A9N8HFA6</accession>
<dbReference type="Proteomes" id="UP001153069">
    <property type="component" value="Unassembled WGS sequence"/>
</dbReference>
<proteinExistence type="predicted"/>
<evidence type="ECO:0000313" key="2">
    <source>
        <dbReference type="Proteomes" id="UP001153069"/>
    </source>
</evidence>
<dbReference type="EMBL" id="CAICTM010000558">
    <property type="protein sequence ID" value="CAB9512873.1"/>
    <property type="molecule type" value="Genomic_DNA"/>
</dbReference>
<protein>
    <submittedName>
        <fullName evidence="1">Component of oligomeric Golgi complex 6</fullName>
    </submittedName>
</protein>
<keyword evidence="2" id="KW-1185">Reference proteome</keyword>
<organism evidence="1 2">
    <name type="scientific">Seminavis robusta</name>
    <dbReference type="NCBI Taxonomy" id="568900"/>
    <lineage>
        <taxon>Eukaryota</taxon>
        <taxon>Sar</taxon>
        <taxon>Stramenopiles</taxon>
        <taxon>Ochrophyta</taxon>
        <taxon>Bacillariophyta</taxon>
        <taxon>Bacillariophyceae</taxon>
        <taxon>Bacillariophycidae</taxon>
        <taxon>Naviculales</taxon>
        <taxon>Naviculaceae</taxon>
        <taxon>Seminavis</taxon>
    </lineage>
</organism>
<sequence>MDWLLSEPLLDAALAQISTLEQFASLESNFKVAEESGKDIPDSVRVKLGDKKQKLWVQLVQNETQSYMDKSGLGALVTAKQKWDDVHFMAEAHGVGSSIPMVSYTGLSQKELEDGMNLFYAYLASNKLSLTNPELQKQVAHAIAEAYKEVHETATGEFGGYDPFQSMVDHTPEKVRQIVEGV</sequence>
<evidence type="ECO:0000313" key="1">
    <source>
        <dbReference type="EMBL" id="CAB9512873.1"/>
    </source>
</evidence>
<dbReference type="AlphaFoldDB" id="A0A9N8HFA6"/>
<gene>
    <name evidence="1" type="ORF">SEMRO_559_G166470.1</name>
</gene>
<comment type="caution">
    <text evidence="1">The sequence shown here is derived from an EMBL/GenBank/DDBJ whole genome shotgun (WGS) entry which is preliminary data.</text>
</comment>
<reference evidence="1" key="1">
    <citation type="submission" date="2020-06" db="EMBL/GenBank/DDBJ databases">
        <authorList>
            <consortium name="Plant Systems Biology data submission"/>
        </authorList>
    </citation>
    <scope>NUCLEOTIDE SEQUENCE</scope>
    <source>
        <strain evidence="1">D6</strain>
    </source>
</reference>